<feature type="compositionally biased region" description="Polar residues" evidence="1">
    <location>
        <begin position="258"/>
        <end position="270"/>
    </location>
</feature>
<dbReference type="Gene3D" id="3.10.20.90">
    <property type="entry name" value="Phosphatidylinositol 3-kinase Catalytic Subunit, Chain A, domain 1"/>
    <property type="match status" value="1"/>
</dbReference>
<dbReference type="Proteomes" id="UP000631114">
    <property type="component" value="Unassembled WGS sequence"/>
</dbReference>
<feature type="compositionally biased region" description="Polar residues" evidence="1">
    <location>
        <begin position="739"/>
        <end position="760"/>
    </location>
</feature>
<dbReference type="PRINTS" id="PR00348">
    <property type="entry name" value="UBIQUITIN"/>
</dbReference>
<feature type="compositionally biased region" description="Polar residues" evidence="1">
    <location>
        <begin position="661"/>
        <end position="702"/>
    </location>
</feature>
<evidence type="ECO:0000313" key="4">
    <source>
        <dbReference type="Proteomes" id="UP000631114"/>
    </source>
</evidence>
<proteinExistence type="predicted"/>
<feature type="region of interest" description="Disordered" evidence="1">
    <location>
        <begin position="498"/>
        <end position="545"/>
    </location>
</feature>
<dbReference type="InterPro" id="IPR000626">
    <property type="entry name" value="Ubiquitin-like_dom"/>
</dbReference>
<comment type="caution">
    <text evidence="3">The sequence shown here is derived from an EMBL/GenBank/DDBJ whole genome shotgun (WGS) entry which is preliminary data.</text>
</comment>
<evidence type="ECO:0000259" key="2">
    <source>
        <dbReference type="PROSITE" id="PS50053"/>
    </source>
</evidence>
<dbReference type="Pfam" id="PF00240">
    <property type="entry name" value="ubiquitin"/>
    <property type="match status" value="1"/>
</dbReference>
<evidence type="ECO:0000256" key="1">
    <source>
        <dbReference type="SAM" id="MobiDB-lite"/>
    </source>
</evidence>
<feature type="region of interest" description="Disordered" evidence="1">
    <location>
        <begin position="171"/>
        <end position="195"/>
    </location>
</feature>
<dbReference type="OrthoDB" id="267397at2759"/>
<dbReference type="InterPro" id="IPR019956">
    <property type="entry name" value="Ubiquitin_dom"/>
</dbReference>
<dbReference type="GO" id="GO:0071818">
    <property type="term" value="C:BAT3 complex"/>
    <property type="evidence" value="ECO:0007669"/>
    <property type="project" value="TreeGrafter"/>
</dbReference>
<feature type="region of interest" description="Disordered" evidence="1">
    <location>
        <begin position="239"/>
        <end position="276"/>
    </location>
</feature>
<dbReference type="PANTHER" id="PTHR15204">
    <property type="entry name" value="LARGE PROLINE-RICH PROTEIN BAG6"/>
    <property type="match status" value="1"/>
</dbReference>
<feature type="domain" description="Ubiquitin-like" evidence="2">
    <location>
        <begin position="98"/>
        <end position="171"/>
    </location>
</feature>
<protein>
    <recommendedName>
        <fullName evidence="2">Ubiquitin-like domain-containing protein</fullName>
    </recommendedName>
</protein>
<keyword evidence="4" id="KW-1185">Reference proteome</keyword>
<feature type="compositionally biased region" description="Polar residues" evidence="1">
    <location>
        <begin position="500"/>
        <end position="519"/>
    </location>
</feature>
<gene>
    <name evidence="3" type="ORF">IFM89_019208</name>
</gene>
<dbReference type="PROSITE" id="PS50053">
    <property type="entry name" value="UBIQUITIN_2"/>
    <property type="match status" value="1"/>
</dbReference>
<dbReference type="GO" id="GO:0031593">
    <property type="term" value="F:polyubiquitin modification-dependent protein binding"/>
    <property type="evidence" value="ECO:0007669"/>
    <property type="project" value="TreeGrafter"/>
</dbReference>
<dbReference type="InterPro" id="IPR029071">
    <property type="entry name" value="Ubiquitin-like_domsf"/>
</dbReference>
<dbReference type="AlphaFoldDB" id="A0A835M0M5"/>
<name>A0A835M0M5_9MAGN</name>
<dbReference type="CDD" id="cd17039">
    <property type="entry name" value="Ubl_ubiquitin_like"/>
    <property type="match status" value="1"/>
</dbReference>
<dbReference type="GO" id="GO:0051787">
    <property type="term" value="F:misfolded protein binding"/>
    <property type="evidence" value="ECO:0007669"/>
    <property type="project" value="TreeGrafter"/>
</dbReference>
<accession>A0A835M0M5</accession>
<dbReference type="SUPFAM" id="SSF54236">
    <property type="entry name" value="Ubiquitin-like"/>
    <property type="match status" value="1"/>
</dbReference>
<dbReference type="FunFam" id="3.10.20.90:FF:000154">
    <property type="entry name" value="Large proline-rich protein BAG6"/>
    <property type="match status" value="1"/>
</dbReference>
<organism evidence="3 4">
    <name type="scientific">Coptis chinensis</name>
    <dbReference type="NCBI Taxonomy" id="261450"/>
    <lineage>
        <taxon>Eukaryota</taxon>
        <taxon>Viridiplantae</taxon>
        <taxon>Streptophyta</taxon>
        <taxon>Embryophyta</taxon>
        <taxon>Tracheophyta</taxon>
        <taxon>Spermatophyta</taxon>
        <taxon>Magnoliopsida</taxon>
        <taxon>Ranunculales</taxon>
        <taxon>Ranunculaceae</taxon>
        <taxon>Coptidoideae</taxon>
        <taxon>Coptis</taxon>
    </lineage>
</organism>
<reference evidence="3 4" key="1">
    <citation type="submission" date="2020-10" db="EMBL/GenBank/DDBJ databases">
        <title>The Coptis chinensis genome and diversification of protoberbering-type alkaloids.</title>
        <authorList>
            <person name="Wang B."/>
            <person name="Shu S."/>
            <person name="Song C."/>
            <person name="Liu Y."/>
        </authorList>
    </citation>
    <scope>NUCLEOTIDE SEQUENCE [LARGE SCALE GENOMIC DNA]</scope>
    <source>
        <strain evidence="3">HL-2020</strain>
        <tissue evidence="3">Leaf</tissue>
    </source>
</reference>
<dbReference type="PANTHER" id="PTHR15204:SF0">
    <property type="entry name" value="LARGE PROLINE-RICH PROTEIN BAG6"/>
    <property type="match status" value="1"/>
</dbReference>
<feature type="region of interest" description="Disordered" evidence="1">
    <location>
        <begin position="655"/>
        <end position="715"/>
    </location>
</feature>
<dbReference type="SMART" id="SM00213">
    <property type="entry name" value="UBQ"/>
    <property type="match status" value="1"/>
</dbReference>
<feature type="region of interest" description="Disordered" evidence="1">
    <location>
        <begin position="594"/>
        <end position="621"/>
    </location>
</feature>
<feature type="region of interest" description="Disordered" evidence="1">
    <location>
        <begin position="739"/>
        <end position="785"/>
    </location>
</feature>
<feature type="compositionally biased region" description="Basic and acidic residues" evidence="1">
    <location>
        <begin position="243"/>
        <end position="255"/>
    </location>
</feature>
<dbReference type="EMBL" id="JADFTS010000003">
    <property type="protein sequence ID" value="KAF9614545.1"/>
    <property type="molecule type" value="Genomic_DNA"/>
</dbReference>
<sequence length="808" mass="85350">MCTDSKVLGTYYPQSKFTTFFNDGIHVPHVSVIPGSATGGGQIYPARPDCLPENESDNNLLDLPNNTLTEIFWKMGSNGADEVMVDLVDEAECSETTVEIKIKTLDSQTYTLRVNKRVPVPELKEQIQTVTGVVSEQQRLICRGKVLKDDQLLSAYHVEDGHTLHLVVRQPIPPSSESSPDNPASDSAGSAGQNGGAHIAHRVLLGSFNIADQGDGGIPDLNRIISAVLSSIGLTSIGGSTEGTDHMEPGPDGLERTSGASAVSDSNQPQPDQPTARLQFDPLLGAFRMPSTASLGSVQPPVIPDSLTTLVQYIRHLRQEFSPIGTNQSNPAVDASQSTAVHSDAGQVGLPTAASLAEVMLSARQLLTEQVGERLLQLARQLEDQANVTSSSWRNSLQTSAMRTGISLQNLGALLLELGRTTMTLRMGQTPSDAVVNAGPAVFISTSGPNPIMVQPLQPGASFGAAPMGAINAGSGLLGGTIGSGLFPRNIDIRIRAGPSLSTGNANQGEQVSSQQIPGQSGPERGPSSASSIQPQGAAVTGGPSFSGETGVRVLPIRTVVAAVPASISRSTSNSSGMGLFYPLLARVQHMTPGLSNDARGAQSSSEPRPGAPVRDGNPETAGLQTVRTASTVSELNPANVVFQLHQQGTVHIPASRRQDPVNSHNNTQPSSEIQNGQESASQIPGSDQLPTESVNATQEGNNVGADSHDTEPRLGFDEGIFLSRILHQIMPVISQISVPEQNDGSDNQISHQSTSQTAEEQPEVEASHHRDDCPPTPPNSKRQKVVGKSWKFCEVRNINDWWIPTVA</sequence>
<dbReference type="GO" id="GO:0036503">
    <property type="term" value="P:ERAD pathway"/>
    <property type="evidence" value="ECO:0007669"/>
    <property type="project" value="TreeGrafter"/>
</dbReference>
<evidence type="ECO:0000313" key="3">
    <source>
        <dbReference type="EMBL" id="KAF9614545.1"/>
    </source>
</evidence>
<feature type="compositionally biased region" description="Polar residues" evidence="1">
    <location>
        <begin position="175"/>
        <end position="191"/>
    </location>
</feature>